<accession>A0A450TDH2</accession>
<gene>
    <name evidence="2" type="ORF">BECKDK2373C_GA0170839_11244</name>
</gene>
<evidence type="ECO:0000256" key="1">
    <source>
        <dbReference type="SAM" id="MobiDB-lite"/>
    </source>
</evidence>
<name>A0A450TDH2_9GAMM</name>
<evidence type="ECO:0000313" key="2">
    <source>
        <dbReference type="EMBL" id="VFJ64987.1"/>
    </source>
</evidence>
<reference evidence="2" key="1">
    <citation type="submission" date="2019-02" db="EMBL/GenBank/DDBJ databases">
        <authorList>
            <person name="Gruber-Vodicka R. H."/>
            <person name="Seah K. B. B."/>
        </authorList>
    </citation>
    <scope>NUCLEOTIDE SEQUENCE</scope>
    <source>
        <strain evidence="2">BECK_DK161</strain>
    </source>
</reference>
<feature type="region of interest" description="Disordered" evidence="1">
    <location>
        <begin position="1"/>
        <end position="29"/>
    </location>
</feature>
<dbReference type="EMBL" id="CAADEY010000124">
    <property type="protein sequence ID" value="VFJ64987.1"/>
    <property type="molecule type" value="Genomic_DNA"/>
</dbReference>
<proteinExistence type="predicted"/>
<dbReference type="AlphaFoldDB" id="A0A450TDH2"/>
<sequence>MLRRSAAEPQPKIQTTKNNKKECPRNPLKTRKKERRNFPCFQWAKFFLWSEKRAQKARNGRIVVRKKRTEYLILFRDFRVFRGHFLLSLVSDPIRTFARLCQLLRRNCLARPRPQPNPVTVPGTGSRHPCRDDGSGKFLPDRQKQPLPPWIGGTQRPGMACYSPQILEKPQSPSNQTQTFARLCQVPRRNCIARSDEAQSLWLFKPLRMRYKQTGRQE</sequence>
<organism evidence="2">
    <name type="scientific">Candidatus Kentrum sp. DK</name>
    <dbReference type="NCBI Taxonomy" id="2126562"/>
    <lineage>
        <taxon>Bacteria</taxon>
        <taxon>Pseudomonadati</taxon>
        <taxon>Pseudomonadota</taxon>
        <taxon>Gammaproteobacteria</taxon>
        <taxon>Candidatus Kentrum</taxon>
    </lineage>
</organism>
<protein>
    <submittedName>
        <fullName evidence="2">Uncharacterized protein</fullName>
    </submittedName>
</protein>